<evidence type="ECO:0000259" key="7">
    <source>
        <dbReference type="PROSITE" id="PS50112"/>
    </source>
</evidence>
<dbReference type="SMART" id="SM00091">
    <property type="entry name" value="PAS"/>
    <property type="match status" value="1"/>
</dbReference>
<dbReference type="EMBL" id="FMUS01000027">
    <property type="protein sequence ID" value="SCY99648.1"/>
    <property type="molecule type" value="Genomic_DNA"/>
</dbReference>
<dbReference type="InterPro" id="IPR002197">
    <property type="entry name" value="HTH_Fis"/>
</dbReference>
<dbReference type="PROSITE" id="PS00675">
    <property type="entry name" value="SIGMA54_INTERACT_1"/>
    <property type="match status" value="1"/>
</dbReference>
<protein>
    <submittedName>
        <fullName evidence="8">PAS domain S-box-containing protein</fullName>
    </submittedName>
</protein>
<dbReference type="InterPro" id="IPR035965">
    <property type="entry name" value="PAS-like_dom_sf"/>
</dbReference>
<dbReference type="SUPFAM" id="SSF52540">
    <property type="entry name" value="P-loop containing nucleoside triphosphate hydrolases"/>
    <property type="match status" value="1"/>
</dbReference>
<dbReference type="InterPro" id="IPR027417">
    <property type="entry name" value="P-loop_NTPase"/>
</dbReference>
<gene>
    <name evidence="8" type="ORF">SAMN03080606_03468</name>
</gene>
<keyword evidence="2" id="KW-0067">ATP-binding</keyword>
<dbReference type="GO" id="GO:0043565">
    <property type="term" value="F:sequence-specific DNA binding"/>
    <property type="evidence" value="ECO:0007669"/>
    <property type="project" value="InterPro"/>
</dbReference>
<dbReference type="CDD" id="cd00009">
    <property type="entry name" value="AAA"/>
    <property type="match status" value="1"/>
</dbReference>
<keyword evidence="5" id="KW-0175">Coiled coil</keyword>
<keyword evidence="4" id="KW-0804">Transcription</keyword>
<dbReference type="InterPro" id="IPR003593">
    <property type="entry name" value="AAA+_ATPase"/>
</dbReference>
<keyword evidence="1" id="KW-0547">Nucleotide-binding</keyword>
<evidence type="ECO:0000313" key="9">
    <source>
        <dbReference type="Proteomes" id="UP000198636"/>
    </source>
</evidence>
<evidence type="ECO:0000256" key="5">
    <source>
        <dbReference type="SAM" id="Coils"/>
    </source>
</evidence>
<dbReference type="AlphaFoldDB" id="A0A1G5KHX7"/>
<evidence type="ECO:0000256" key="4">
    <source>
        <dbReference type="ARBA" id="ARBA00023163"/>
    </source>
</evidence>
<feature type="coiled-coil region" evidence="5">
    <location>
        <begin position="140"/>
        <end position="167"/>
    </location>
</feature>
<dbReference type="PROSITE" id="PS50112">
    <property type="entry name" value="PAS"/>
    <property type="match status" value="1"/>
</dbReference>
<dbReference type="SMART" id="SM00382">
    <property type="entry name" value="AAA"/>
    <property type="match status" value="1"/>
</dbReference>
<dbReference type="InterPro" id="IPR009057">
    <property type="entry name" value="Homeodomain-like_sf"/>
</dbReference>
<proteinExistence type="predicted"/>
<dbReference type="RefSeq" id="WP_242877018.1">
    <property type="nucleotide sequence ID" value="NZ_FMUS01000027.1"/>
</dbReference>
<dbReference type="InterPro" id="IPR058031">
    <property type="entry name" value="AAA_lid_NorR"/>
</dbReference>
<dbReference type="InterPro" id="IPR025944">
    <property type="entry name" value="Sigma_54_int_dom_CS"/>
</dbReference>
<feature type="domain" description="PAS" evidence="7">
    <location>
        <begin position="34"/>
        <end position="85"/>
    </location>
</feature>
<dbReference type="GO" id="GO:0006355">
    <property type="term" value="P:regulation of DNA-templated transcription"/>
    <property type="evidence" value="ECO:0007669"/>
    <property type="project" value="InterPro"/>
</dbReference>
<dbReference type="FunFam" id="3.40.50.300:FF:000006">
    <property type="entry name" value="DNA-binding transcriptional regulator NtrC"/>
    <property type="match status" value="1"/>
</dbReference>
<reference evidence="8 9" key="1">
    <citation type="submission" date="2016-10" db="EMBL/GenBank/DDBJ databases">
        <authorList>
            <person name="de Groot N.N."/>
        </authorList>
    </citation>
    <scope>NUCLEOTIDE SEQUENCE [LARGE SCALE GENOMIC DNA]</scope>
    <source>
        <strain evidence="8 9">DSM 18978</strain>
    </source>
</reference>
<dbReference type="Gene3D" id="3.40.50.300">
    <property type="entry name" value="P-loop containing nucleotide triphosphate hydrolases"/>
    <property type="match status" value="1"/>
</dbReference>
<accession>A0A1G5KHX7</accession>
<dbReference type="Pfam" id="PF25601">
    <property type="entry name" value="AAA_lid_14"/>
    <property type="match status" value="1"/>
</dbReference>
<dbReference type="InterPro" id="IPR000014">
    <property type="entry name" value="PAS"/>
</dbReference>
<dbReference type="Proteomes" id="UP000198636">
    <property type="component" value="Unassembled WGS sequence"/>
</dbReference>
<dbReference type="Pfam" id="PF02954">
    <property type="entry name" value="HTH_8"/>
    <property type="match status" value="1"/>
</dbReference>
<organism evidence="8 9">
    <name type="scientific">Alkaliphilus peptidifermentans DSM 18978</name>
    <dbReference type="NCBI Taxonomy" id="1120976"/>
    <lineage>
        <taxon>Bacteria</taxon>
        <taxon>Bacillati</taxon>
        <taxon>Bacillota</taxon>
        <taxon>Clostridia</taxon>
        <taxon>Peptostreptococcales</taxon>
        <taxon>Natronincolaceae</taxon>
        <taxon>Alkaliphilus</taxon>
    </lineage>
</organism>
<evidence type="ECO:0000313" key="8">
    <source>
        <dbReference type="EMBL" id="SCY99648.1"/>
    </source>
</evidence>
<keyword evidence="3" id="KW-0805">Transcription regulation</keyword>
<dbReference type="Pfam" id="PF00158">
    <property type="entry name" value="Sigma54_activat"/>
    <property type="match status" value="1"/>
</dbReference>
<name>A0A1G5KHX7_9FIRM</name>
<evidence type="ECO:0000256" key="2">
    <source>
        <dbReference type="ARBA" id="ARBA00022840"/>
    </source>
</evidence>
<feature type="domain" description="Sigma-54 factor interaction" evidence="6">
    <location>
        <begin position="174"/>
        <end position="404"/>
    </location>
</feature>
<evidence type="ECO:0000259" key="6">
    <source>
        <dbReference type="PROSITE" id="PS50045"/>
    </source>
</evidence>
<evidence type="ECO:0000256" key="1">
    <source>
        <dbReference type="ARBA" id="ARBA00022741"/>
    </source>
</evidence>
<dbReference type="PANTHER" id="PTHR32071">
    <property type="entry name" value="TRANSCRIPTIONAL REGULATORY PROTEIN"/>
    <property type="match status" value="1"/>
</dbReference>
<dbReference type="InterPro" id="IPR002078">
    <property type="entry name" value="Sigma_54_int"/>
</dbReference>
<dbReference type="Pfam" id="PF13188">
    <property type="entry name" value="PAS_8"/>
    <property type="match status" value="1"/>
</dbReference>
<dbReference type="PRINTS" id="PR01590">
    <property type="entry name" value="HTHFIS"/>
</dbReference>
<dbReference type="PROSITE" id="PS00688">
    <property type="entry name" value="SIGMA54_INTERACT_3"/>
    <property type="match status" value="1"/>
</dbReference>
<dbReference type="Gene3D" id="1.10.10.60">
    <property type="entry name" value="Homeodomain-like"/>
    <property type="match status" value="1"/>
</dbReference>
<dbReference type="PANTHER" id="PTHR32071:SF57">
    <property type="entry name" value="C4-DICARBOXYLATE TRANSPORT TRANSCRIPTIONAL REGULATORY PROTEIN DCTD"/>
    <property type="match status" value="1"/>
</dbReference>
<dbReference type="SUPFAM" id="SSF55785">
    <property type="entry name" value="PYP-like sensor domain (PAS domain)"/>
    <property type="match status" value="1"/>
</dbReference>
<dbReference type="NCBIfam" id="TIGR00229">
    <property type="entry name" value="sensory_box"/>
    <property type="match status" value="1"/>
</dbReference>
<dbReference type="InterPro" id="IPR025662">
    <property type="entry name" value="Sigma_54_int_dom_ATP-bd_1"/>
</dbReference>
<dbReference type="Gene3D" id="1.10.8.60">
    <property type="match status" value="1"/>
</dbReference>
<dbReference type="GO" id="GO:0005524">
    <property type="term" value="F:ATP binding"/>
    <property type="evidence" value="ECO:0007669"/>
    <property type="project" value="UniProtKB-KW"/>
</dbReference>
<sequence length="486" mass="55632">MFLISLDKKAKYFAFNQLNGSIDSGQPFEGKEFLLNLYKYIFDNVYNWVVVVDDEGYIVMINRCYCQFIGISQEEAIGKHVTEVIENTRMHIVVKTGHKEIGDIQNIKGNQMIADRIPIFQKGRIIGAVGTVIFKNLVELDVYVKKILRMENQIEFYKEELKKALGGDYTFSNIVGYSDKIIRAKELAGKVAATKSNVMLLGESGTGKELFAHAIHNASSRADYPLIKINCGAIPAELLESELFGYESGAFTGAKKSGKPGKFELANKSTIFLDEIGDLPYNMQVKILRVIQEREVERIGGIKSYKIDVRIIAATNRDLAEMVMKKQFREDLYYRLNVVNIRIPPLRERKDDIRLLTQYLIKKLSKEMNCHVTEVSTEAMNALVRYNWPGNIRELANVIERALNFIEKEATIMVEHLPYHIRGEIRDKGSNYYQEGSLKEIIEEVEKKAIKNALKETENNKYKTARKLGISRTSLYEKMKKYGLEV</sequence>
<keyword evidence="9" id="KW-1185">Reference proteome</keyword>
<evidence type="ECO:0000256" key="3">
    <source>
        <dbReference type="ARBA" id="ARBA00023015"/>
    </source>
</evidence>
<dbReference type="Gene3D" id="3.30.450.20">
    <property type="entry name" value="PAS domain"/>
    <property type="match status" value="1"/>
</dbReference>
<dbReference type="CDD" id="cd00130">
    <property type="entry name" value="PAS"/>
    <property type="match status" value="1"/>
</dbReference>
<dbReference type="STRING" id="1120976.SAMN03080606_03468"/>
<dbReference type="PROSITE" id="PS50045">
    <property type="entry name" value="SIGMA54_INTERACT_4"/>
    <property type="match status" value="1"/>
</dbReference>
<dbReference type="SUPFAM" id="SSF46689">
    <property type="entry name" value="Homeodomain-like"/>
    <property type="match status" value="1"/>
</dbReference>